<dbReference type="EMBL" id="JBEFKJ010000014">
    <property type="protein sequence ID" value="KAL2042349.1"/>
    <property type="molecule type" value="Genomic_DNA"/>
</dbReference>
<organism evidence="1 2">
    <name type="scientific">Stereocaulon virgatum</name>
    <dbReference type="NCBI Taxonomy" id="373712"/>
    <lineage>
        <taxon>Eukaryota</taxon>
        <taxon>Fungi</taxon>
        <taxon>Dikarya</taxon>
        <taxon>Ascomycota</taxon>
        <taxon>Pezizomycotina</taxon>
        <taxon>Lecanoromycetes</taxon>
        <taxon>OSLEUM clade</taxon>
        <taxon>Lecanoromycetidae</taxon>
        <taxon>Lecanorales</taxon>
        <taxon>Lecanorineae</taxon>
        <taxon>Stereocaulaceae</taxon>
        <taxon>Stereocaulon</taxon>
    </lineage>
</organism>
<keyword evidence="2" id="KW-1185">Reference proteome</keyword>
<name>A0ABR4ACC6_9LECA</name>
<dbReference type="Proteomes" id="UP001590950">
    <property type="component" value="Unassembled WGS sequence"/>
</dbReference>
<sequence length="157" mass="17506">MSPVGGGTWEVHRMYGLAVKERSVEAVTGRSRMIQVPVIEACNPVRFSSLAQDGMLEWSTTCSFQGVGGALVLKRLLSTGQERVEKLLRNFLEEHRRGLWQSLIISDATVASAEEGNEATWQHIGLELEAFGITPKIVQENRVLIVQWIEKVESKSK</sequence>
<gene>
    <name evidence="1" type="ORF">N7G274_004838</name>
</gene>
<protein>
    <submittedName>
        <fullName evidence="1">Uncharacterized protein</fullName>
    </submittedName>
</protein>
<accession>A0ABR4ACC6</accession>
<reference evidence="1 2" key="1">
    <citation type="submission" date="2024-09" db="EMBL/GenBank/DDBJ databases">
        <title>Rethinking Asexuality: The Enigmatic Case of Functional Sexual Genes in Lepraria (Stereocaulaceae).</title>
        <authorList>
            <person name="Doellman M."/>
            <person name="Sun Y."/>
            <person name="Barcenas-Pena A."/>
            <person name="Lumbsch H.T."/>
            <person name="Grewe F."/>
        </authorList>
    </citation>
    <scope>NUCLEOTIDE SEQUENCE [LARGE SCALE GENOMIC DNA]</scope>
    <source>
        <strain evidence="1 2">Mercado 3170</strain>
    </source>
</reference>
<evidence type="ECO:0000313" key="1">
    <source>
        <dbReference type="EMBL" id="KAL2042349.1"/>
    </source>
</evidence>
<evidence type="ECO:0000313" key="2">
    <source>
        <dbReference type="Proteomes" id="UP001590950"/>
    </source>
</evidence>
<proteinExistence type="predicted"/>
<comment type="caution">
    <text evidence="1">The sequence shown here is derived from an EMBL/GenBank/DDBJ whole genome shotgun (WGS) entry which is preliminary data.</text>
</comment>